<feature type="non-terminal residue" evidence="1">
    <location>
        <position position="1"/>
    </location>
</feature>
<dbReference type="EMBL" id="JBAKAZ010000432">
    <property type="protein sequence ID" value="MEL0631078.1"/>
    <property type="molecule type" value="Genomic_DNA"/>
</dbReference>
<organism evidence="1 2">
    <name type="scientific">Psychromonas aquatilis</name>
    <dbReference type="NCBI Taxonomy" id="2005072"/>
    <lineage>
        <taxon>Bacteria</taxon>
        <taxon>Pseudomonadati</taxon>
        <taxon>Pseudomonadota</taxon>
        <taxon>Gammaproteobacteria</taxon>
        <taxon>Alteromonadales</taxon>
        <taxon>Psychromonadaceae</taxon>
        <taxon>Psychromonas</taxon>
    </lineage>
</organism>
<name>A0ABU9GUS7_9GAMM</name>
<dbReference type="Proteomes" id="UP001369082">
    <property type="component" value="Unassembled WGS sequence"/>
</dbReference>
<sequence length="70" mass="7875">DNTITVRVKSLINTKNSGYFIANIVSIKNLPCILCPKVEMRWYRQSFAVQAGQPHTFKVKLKALQGKGNP</sequence>
<reference evidence="1 2" key="1">
    <citation type="submission" date="2024-02" db="EMBL/GenBank/DDBJ databases">
        <title>Bacteria isolated from the canopy kelp, Nereocystis luetkeana.</title>
        <authorList>
            <person name="Pfister C.A."/>
            <person name="Younker I.T."/>
            <person name="Light S.H."/>
        </authorList>
    </citation>
    <scope>NUCLEOTIDE SEQUENCE [LARGE SCALE GENOMIC DNA]</scope>
    <source>
        <strain evidence="1 2">TI.1.05</strain>
    </source>
</reference>
<feature type="non-terminal residue" evidence="1">
    <location>
        <position position="70"/>
    </location>
</feature>
<proteinExistence type="predicted"/>
<comment type="caution">
    <text evidence="1">The sequence shown here is derived from an EMBL/GenBank/DDBJ whole genome shotgun (WGS) entry which is preliminary data.</text>
</comment>
<protein>
    <submittedName>
        <fullName evidence="1">Uncharacterized protein</fullName>
    </submittedName>
</protein>
<evidence type="ECO:0000313" key="1">
    <source>
        <dbReference type="EMBL" id="MEL0631078.1"/>
    </source>
</evidence>
<gene>
    <name evidence="1" type="ORF">V6256_16065</name>
</gene>
<keyword evidence="2" id="KW-1185">Reference proteome</keyword>
<dbReference type="RefSeq" id="WP_341599194.1">
    <property type="nucleotide sequence ID" value="NZ_JBAKAZ010000432.1"/>
</dbReference>
<accession>A0ABU9GUS7</accession>
<evidence type="ECO:0000313" key="2">
    <source>
        <dbReference type="Proteomes" id="UP001369082"/>
    </source>
</evidence>